<dbReference type="GO" id="GO:0046872">
    <property type="term" value="F:metal ion binding"/>
    <property type="evidence" value="ECO:0007669"/>
    <property type="project" value="UniProtKB-KW"/>
</dbReference>
<dbReference type="PANTHER" id="PTHR11601">
    <property type="entry name" value="CYSTEINE DESULFURYLASE FAMILY MEMBER"/>
    <property type="match status" value="1"/>
</dbReference>
<sequence length="387" mass="41637">MKPLIYFDYAATTPADPEVIEKMMQCLSMDGVFGNPASKSHFYGWYAGQWVDQARQHVADLIHAQPNEIVWTSGATESNNLALKGIAQSAGCTDKHIITSQIEHKAILDSCAELEQQGFEVTYLQPEPLTGLIHPEQVRAAIRPDTLLISLMMVNNEIGTITDIAAIGAIAQQHGIYFHVDAAQAAGKTEIDVNAMQIDLLSLSAHKVYGPKGIGALYVRARPDLKLKAQMHGGGHEFGFRSGTLATHQIVGMGCAFALAKTRLAAEQQRLSVLRSKLVEGLAALTAIHINGHATQHVANYLNVSFAAADAADMIAKIKHVAAVSSGSACNSNSNAASHVLMGLQLDPALAAHTVRFSLGKYSTAEQIDQLLAAIIKDQRPKWISFD</sequence>
<dbReference type="PROSITE" id="PS00595">
    <property type="entry name" value="AA_TRANSFER_CLASS_5"/>
    <property type="match status" value="1"/>
</dbReference>
<keyword evidence="8" id="KW-0408">Iron</keyword>
<dbReference type="PIRSF" id="PIRSF005572">
    <property type="entry name" value="NifS"/>
    <property type="match status" value="1"/>
</dbReference>
<dbReference type="Proteomes" id="UP000294963">
    <property type="component" value="Unassembled WGS sequence"/>
</dbReference>
<dbReference type="EC" id="2.8.1.7" evidence="3"/>
<dbReference type="InterPro" id="IPR016454">
    <property type="entry name" value="Cysteine_dSase"/>
</dbReference>
<evidence type="ECO:0000256" key="3">
    <source>
        <dbReference type="ARBA" id="ARBA00012239"/>
    </source>
</evidence>
<evidence type="ECO:0000256" key="11">
    <source>
        <dbReference type="RuleBase" id="RU004504"/>
    </source>
</evidence>
<dbReference type="EMBL" id="SLVJ01000023">
    <property type="protein sequence ID" value="TCM62818.1"/>
    <property type="molecule type" value="Genomic_DNA"/>
</dbReference>
<dbReference type="GO" id="GO:0051537">
    <property type="term" value="F:2 iron, 2 sulfur cluster binding"/>
    <property type="evidence" value="ECO:0007669"/>
    <property type="project" value="UniProtKB-KW"/>
</dbReference>
<keyword evidence="5" id="KW-0001">2Fe-2S</keyword>
<organism evidence="13 14">
    <name type="scientific">Acinetobacter calcoaceticus</name>
    <dbReference type="NCBI Taxonomy" id="471"/>
    <lineage>
        <taxon>Bacteria</taxon>
        <taxon>Pseudomonadati</taxon>
        <taxon>Pseudomonadota</taxon>
        <taxon>Gammaproteobacteria</taxon>
        <taxon>Moraxellales</taxon>
        <taxon>Moraxellaceae</taxon>
        <taxon>Acinetobacter</taxon>
        <taxon>Acinetobacter calcoaceticus/baumannii complex</taxon>
    </lineage>
</organism>
<evidence type="ECO:0000256" key="4">
    <source>
        <dbReference type="ARBA" id="ARBA00022679"/>
    </source>
</evidence>
<evidence type="ECO:0000256" key="6">
    <source>
        <dbReference type="ARBA" id="ARBA00022723"/>
    </source>
</evidence>
<comment type="cofactor">
    <cofactor evidence="1 11">
        <name>pyridoxal 5'-phosphate</name>
        <dbReference type="ChEBI" id="CHEBI:597326"/>
    </cofactor>
</comment>
<dbReference type="InterPro" id="IPR015422">
    <property type="entry name" value="PyrdxlP-dep_Trfase_small"/>
</dbReference>
<keyword evidence="9" id="KW-0411">Iron-sulfur</keyword>
<dbReference type="Pfam" id="PF00266">
    <property type="entry name" value="Aminotran_5"/>
    <property type="match status" value="1"/>
</dbReference>
<dbReference type="FunFam" id="3.40.640.10:FF:000003">
    <property type="entry name" value="Cysteine desulfurase IscS"/>
    <property type="match status" value="1"/>
</dbReference>
<dbReference type="OrthoDB" id="9808002at2"/>
<dbReference type="PANTHER" id="PTHR11601:SF34">
    <property type="entry name" value="CYSTEINE DESULFURASE"/>
    <property type="match status" value="1"/>
</dbReference>
<comment type="similarity">
    <text evidence="2">Belongs to the class-V pyridoxal-phosphate-dependent aminotransferase family. NifS/IscS subfamily.</text>
</comment>
<dbReference type="Gene3D" id="3.90.1150.10">
    <property type="entry name" value="Aspartate Aminotransferase, domain 1"/>
    <property type="match status" value="1"/>
</dbReference>
<comment type="caution">
    <text evidence="13">The sequence shown here is derived from an EMBL/GenBank/DDBJ whole genome shotgun (WGS) entry which is preliminary data.</text>
</comment>
<comment type="catalytic activity">
    <reaction evidence="10">
        <text>(sulfur carrier)-H + L-cysteine = (sulfur carrier)-SH + L-alanine</text>
        <dbReference type="Rhea" id="RHEA:43892"/>
        <dbReference type="Rhea" id="RHEA-COMP:14737"/>
        <dbReference type="Rhea" id="RHEA-COMP:14739"/>
        <dbReference type="ChEBI" id="CHEBI:29917"/>
        <dbReference type="ChEBI" id="CHEBI:35235"/>
        <dbReference type="ChEBI" id="CHEBI:57972"/>
        <dbReference type="ChEBI" id="CHEBI:64428"/>
        <dbReference type="EC" id="2.8.1.7"/>
    </reaction>
</comment>
<dbReference type="Gene3D" id="3.40.640.10">
    <property type="entry name" value="Type I PLP-dependent aspartate aminotransferase-like (Major domain)"/>
    <property type="match status" value="1"/>
</dbReference>
<dbReference type="InterPro" id="IPR015421">
    <property type="entry name" value="PyrdxlP-dep_Trfase_major"/>
</dbReference>
<dbReference type="InterPro" id="IPR000192">
    <property type="entry name" value="Aminotrans_V_dom"/>
</dbReference>
<evidence type="ECO:0000256" key="10">
    <source>
        <dbReference type="ARBA" id="ARBA00050776"/>
    </source>
</evidence>
<evidence type="ECO:0000256" key="9">
    <source>
        <dbReference type="ARBA" id="ARBA00023014"/>
    </source>
</evidence>
<evidence type="ECO:0000259" key="12">
    <source>
        <dbReference type="Pfam" id="PF00266"/>
    </source>
</evidence>
<dbReference type="InterPro" id="IPR015424">
    <property type="entry name" value="PyrdxlP-dep_Trfase"/>
</dbReference>
<dbReference type="AlphaFoldDB" id="A0A4V2R008"/>
<evidence type="ECO:0000313" key="13">
    <source>
        <dbReference type="EMBL" id="TCM62818.1"/>
    </source>
</evidence>
<keyword evidence="4" id="KW-0808">Transferase</keyword>
<evidence type="ECO:0000256" key="8">
    <source>
        <dbReference type="ARBA" id="ARBA00023004"/>
    </source>
</evidence>
<evidence type="ECO:0000256" key="2">
    <source>
        <dbReference type="ARBA" id="ARBA00006490"/>
    </source>
</evidence>
<evidence type="ECO:0000256" key="7">
    <source>
        <dbReference type="ARBA" id="ARBA00022898"/>
    </source>
</evidence>
<dbReference type="GO" id="GO:0031071">
    <property type="term" value="F:cysteine desulfurase activity"/>
    <property type="evidence" value="ECO:0007669"/>
    <property type="project" value="UniProtKB-EC"/>
</dbReference>
<name>A0A4V2R008_ACICA</name>
<dbReference type="SUPFAM" id="SSF53383">
    <property type="entry name" value="PLP-dependent transferases"/>
    <property type="match status" value="1"/>
</dbReference>
<evidence type="ECO:0000313" key="14">
    <source>
        <dbReference type="Proteomes" id="UP000294963"/>
    </source>
</evidence>
<gene>
    <name evidence="13" type="ORF">EC844_12364</name>
</gene>
<proteinExistence type="inferred from homology"/>
<dbReference type="InterPro" id="IPR020578">
    <property type="entry name" value="Aminotrans_V_PyrdxlP_BS"/>
</dbReference>
<keyword evidence="6" id="KW-0479">Metal-binding</keyword>
<keyword evidence="7" id="KW-0663">Pyridoxal phosphate</keyword>
<keyword evidence="14" id="KW-1185">Reference proteome</keyword>
<protein>
    <recommendedName>
        <fullName evidence="3">cysteine desulfurase</fullName>
        <ecNumber evidence="3">2.8.1.7</ecNumber>
    </recommendedName>
</protein>
<feature type="domain" description="Aminotransferase class V" evidence="12">
    <location>
        <begin position="5"/>
        <end position="371"/>
    </location>
</feature>
<accession>A0A4V2R008</accession>
<evidence type="ECO:0000256" key="1">
    <source>
        <dbReference type="ARBA" id="ARBA00001933"/>
    </source>
</evidence>
<evidence type="ECO:0000256" key="5">
    <source>
        <dbReference type="ARBA" id="ARBA00022714"/>
    </source>
</evidence>
<reference evidence="13 14" key="1">
    <citation type="submission" date="2019-03" db="EMBL/GenBank/DDBJ databases">
        <title>Genomic analyses of the natural microbiome of Caenorhabditis elegans.</title>
        <authorList>
            <person name="Samuel B."/>
        </authorList>
    </citation>
    <scope>NUCLEOTIDE SEQUENCE [LARGE SCALE GENOMIC DNA]</scope>
    <source>
        <strain evidence="13 14">JUb89</strain>
    </source>
</reference>